<proteinExistence type="predicted"/>
<comment type="caution">
    <text evidence="2">The sequence shown here is derived from an EMBL/GenBank/DDBJ whole genome shotgun (WGS) entry which is preliminary data.</text>
</comment>
<dbReference type="EMBL" id="VEVO01000018">
    <property type="protein sequence ID" value="KAF0027973.1"/>
    <property type="molecule type" value="Genomic_DNA"/>
</dbReference>
<dbReference type="AlphaFoldDB" id="A0A6A4S0S0"/>
<evidence type="ECO:0000313" key="2">
    <source>
        <dbReference type="EMBL" id="KAF0027973.1"/>
    </source>
</evidence>
<evidence type="ECO:0000256" key="1">
    <source>
        <dbReference type="SAM" id="MobiDB-lite"/>
    </source>
</evidence>
<accession>A0A6A4S0S0</accession>
<sequence>MRHPSMSSTQITAANNEIRQKKRFGWVWFGFRVSDVMEKLLQLNQGDRDRGRLQKKTKREALHQRNLLDEHV</sequence>
<evidence type="ECO:0000313" key="3">
    <source>
        <dbReference type="Proteomes" id="UP000438429"/>
    </source>
</evidence>
<feature type="compositionally biased region" description="Basic and acidic residues" evidence="1">
    <location>
        <begin position="59"/>
        <end position="72"/>
    </location>
</feature>
<reference evidence="2 3" key="1">
    <citation type="submission" date="2019-06" db="EMBL/GenBank/DDBJ databases">
        <title>Draft genomes of female and male turbot (Scophthalmus maximus).</title>
        <authorList>
            <person name="Xu H."/>
            <person name="Xu X.-W."/>
            <person name="Shao C."/>
            <person name="Chen S."/>
        </authorList>
    </citation>
    <scope>NUCLEOTIDE SEQUENCE [LARGE SCALE GENOMIC DNA]</scope>
    <source>
        <strain evidence="2">Ysfricsl-2016a</strain>
        <tissue evidence="2">Blood</tissue>
    </source>
</reference>
<protein>
    <submittedName>
        <fullName evidence="2">Uncharacterized protein</fullName>
    </submittedName>
</protein>
<name>A0A6A4S0S0_SCOMX</name>
<organism evidence="2 3">
    <name type="scientific">Scophthalmus maximus</name>
    <name type="common">Turbot</name>
    <name type="synonym">Psetta maxima</name>
    <dbReference type="NCBI Taxonomy" id="52904"/>
    <lineage>
        <taxon>Eukaryota</taxon>
        <taxon>Metazoa</taxon>
        <taxon>Chordata</taxon>
        <taxon>Craniata</taxon>
        <taxon>Vertebrata</taxon>
        <taxon>Euteleostomi</taxon>
        <taxon>Actinopterygii</taxon>
        <taxon>Neopterygii</taxon>
        <taxon>Teleostei</taxon>
        <taxon>Neoteleostei</taxon>
        <taxon>Acanthomorphata</taxon>
        <taxon>Carangaria</taxon>
        <taxon>Pleuronectiformes</taxon>
        <taxon>Pleuronectoidei</taxon>
        <taxon>Scophthalmidae</taxon>
        <taxon>Scophthalmus</taxon>
    </lineage>
</organism>
<feature type="region of interest" description="Disordered" evidence="1">
    <location>
        <begin position="47"/>
        <end position="72"/>
    </location>
</feature>
<gene>
    <name evidence="2" type="ORF">F2P81_020714</name>
</gene>
<dbReference type="Proteomes" id="UP000438429">
    <property type="component" value="Unassembled WGS sequence"/>
</dbReference>